<dbReference type="AlphaFoldDB" id="A0A078JAF4"/>
<dbReference type="Proteomes" id="UP001295469">
    <property type="component" value="Chromosome C08"/>
</dbReference>
<gene>
    <name evidence="2" type="primary">BnaAnng18120D</name>
    <name evidence="1" type="ORF">DARMORV10_C08P22490.1</name>
    <name evidence="2" type="ORF">GSBRNA2T00036200001</name>
</gene>
<proteinExistence type="predicted"/>
<organism evidence="2 3">
    <name type="scientific">Brassica napus</name>
    <name type="common">Rape</name>
    <dbReference type="NCBI Taxonomy" id="3708"/>
    <lineage>
        <taxon>Eukaryota</taxon>
        <taxon>Viridiplantae</taxon>
        <taxon>Streptophyta</taxon>
        <taxon>Embryophyta</taxon>
        <taxon>Tracheophyta</taxon>
        <taxon>Spermatophyta</taxon>
        <taxon>Magnoliopsida</taxon>
        <taxon>eudicotyledons</taxon>
        <taxon>Gunneridae</taxon>
        <taxon>Pentapetalae</taxon>
        <taxon>rosids</taxon>
        <taxon>malvids</taxon>
        <taxon>Brassicales</taxon>
        <taxon>Brassicaceae</taxon>
        <taxon>Brassiceae</taxon>
        <taxon>Brassica</taxon>
    </lineage>
</organism>
<feature type="non-terminal residue" evidence="2">
    <location>
        <position position="1"/>
    </location>
</feature>
<reference evidence="2" key="2">
    <citation type="submission" date="2014-06" db="EMBL/GenBank/DDBJ databases">
        <authorList>
            <person name="Genoscope - CEA"/>
        </authorList>
    </citation>
    <scope>NUCLEOTIDE SEQUENCE</scope>
</reference>
<dbReference type="EMBL" id="LK034133">
    <property type="protein sequence ID" value="CDY62363.1"/>
    <property type="molecule type" value="Genomic_DNA"/>
</dbReference>
<reference evidence="1" key="3">
    <citation type="submission" date="2021-01" db="EMBL/GenBank/DDBJ databases">
        <authorList>
            <consortium name="Genoscope - CEA"/>
            <person name="William W."/>
        </authorList>
    </citation>
    <scope>NUCLEOTIDE SEQUENCE</scope>
</reference>
<accession>A0A078JAF4</accession>
<dbReference type="Gramene" id="CDY62363">
    <property type="protein sequence ID" value="CDY62363"/>
    <property type="gene ID" value="GSBRNA2T00036200001"/>
</dbReference>
<sequence>LLLKKVKPAQIVNLLPSVLPITPRNGTILFLLTVEQISPLQLHAQCIKRDTANYLSETCQIFSSLEKGEASS</sequence>
<keyword evidence="3" id="KW-1185">Reference proteome</keyword>
<name>A0A078JAF4_BRANA</name>
<reference evidence="2 3" key="1">
    <citation type="journal article" date="2014" name="Science">
        <title>Plant genetics. Early allopolyploid evolution in the post-Neolithic Brassica napus oilseed genome.</title>
        <authorList>
            <person name="Chalhoub B."/>
            <person name="Denoeud F."/>
            <person name="Liu S."/>
            <person name="Parkin I.A."/>
            <person name="Tang H."/>
            <person name="Wang X."/>
            <person name="Chiquet J."/>
            <person name="Belcram H."/>
            <person name="Tong C."/>
            <person name="Samans B."/>
            <person name="Correa M."/>
            <person name="Da Silva C."/>
            <person name="Just J."/>
            <person name="Falentin C."/>
            <person name="Koh C.S."/>
            <person name="Le Clainche I."/>
            <person name="Bernard M."/>
            <person name="Bento P."/>
            <person name="Noel B."/>
            <person name="Labadie K."/>
            <person name="Alberti A."/>
            <person name="Charles M."/>
            <person name="Arnaud D."/>
            <person name="Guo H."/>
            <person name="Daviaud C."/>
            <person name="Alamery S."/>
            <person name="Jabbari K."/>
            <person name="Zhao M."/>
            <person name="Edger P.P."/>
            <person name="Chelaifa H."/>
            <person name="Tack D."/>
            <person name="Lassalle G."/>
            <person name="Mestiri I."/>
            <person name="Schnel N."/>
            <person name="Le Paslier M.C."/>
            <person name="Fan G."/>
            <person name="Renault V."/>
            <person name="Bayer P.E."/>
            <person name="Golicz A.A."/>
            <person name="Manoli S."/>
            <person name="Lee T.H."/>
            <person name="Thi V.H."/>
            <person name="Chalabi S."/>
            <person name="Hu Q."/>
            <person name="Fan C."/>
            <person name="Tollenaere R."/>
            <person name="Lu Y."/>
            <person name="Battail C."/>
            <person name="Shen J."/>
            <person name="Sidebottom C.H."/>
            <person name="Wang X."/>
            <person name="Canaguier A."/>
            <person name="Chauveau A."/>
            <person name="Berard A."/>
            <person name="Deniot G."/>
            <person name="Guan M."/>
            <person name="Liu Z."/>
            <person name="Sun F."/>
            <person name="Lim Y.P."/>
            <person name="Lyons E."/>
            <person name="Town C.D."/>
            <person name="Bancroft I."/>
            <person name="Wang X."/>
            <person name="Meng J."/>
            <person name="Ma J."/>
            <person name="Pires J.C."/>
            <person name="King G.J."/>
            <person name="Brunel D."/>
            <person name="Delourme R."/>
            <person name="Renard M."/>
            <person name="Aury J.M."/>
            <person name="Adams K.L."/>
            <person name="Batley J."/>
            <person name="Snowdon R.J."/>
            <person name="Tost J."/>
            <person name="Edwards D."/>
            <person name="Zhou Y."/>
            <person name="Hua W."/>
            <person name="Sharpe A.G."/>
            <person name="Paterson A.H."/>
            <person name="Guan C."/>
            <person name="Wincker P."/>
        </authorList>
    </citation>
    <scope>NUCLEOTIDE SEQUENCE [LARGE SCALE GENOMIC DNA]</scope>
    <source>
        <strain evidence="3">cv. Darmor-bzh</strain>
    </source>
</reference>
<dbReference type="EMBL" id="HG994372">
    <property type="protein sequence ID" value="CAF2110165.1"/>
    <property type="molecule type" value="Genomic_DNA"/>
</dbReference>
<evidence type="ECO:0000313" key="3">
    <source>
        <dbReference type="Proteomes" id="UP000028999"/>
    </source>
</evidence>
<dbReference type="PaxDb" id="3708-A0A078JAF4"/>
<evidence type="ECO:0000313" key="2">
    <source>
        <dbReference type="EMBL" id="CDY62363.1"/>
    </source>
</evidence>
<protein>
    <submittedName>
        <fullName evidence="1">(rape) hypothetical protein</fullName>
    </submittedName>
    <submittedName>
        <fullName evidence="2">BnaAnng18120D protein</fullName>
    </submittedName>
</protein>
<dbReference type="Proteomes" id="UP000028999">
    <property type="component" value="Unassembled WGS sequence"/>
</dbReference>
<evidence type="ECO:0000313" key="1">
    <source>
        <dbReference type="EMBL" id="CAF2110165.1"/>
    </source>
</evidence>